<keyword evidence="5" id="KW-1185">Reference proteome</keyword>
<organism evidence="3">
    <name type="scientific">Gaeumannomyces tritici (strain R3-111a-1)</name>
    <name type="common">Wheat and barley take-all root rot fungus</name>
    <name type="synonym">Gaeumannomyces graminis var. tritici</name>
    <dbReference type="NCBI Taxonomy" id="644352"/>
    <lineage>
        <taxon>Eukaryota</taxon>
        <taxon>Fungi</taxon>
        <taxon>Dikarya</taxon>
        <taxon>Ascomycota</taxon>
        <taxon>Pezizomycotina</taxon>
        <taxon>Sordariomycetes</taxon>
        <taxon>Sordariomycetidae</taxon>
        <taxon>Magnaporthales</taxon>
        <taxon>Magnaporthaceae</taxon>
        <taxon>Gaeumannomyces</taxon>
    </lineage>
</organism>
<evidence type="ECO:0000313" key="5">
    <source>
        <dbReference type="Proteomes" id="UP000006039"/>
    </source>
</evidence>
<dbReference type="PANTHER" id="PTHR43708:SF1">
    <property type="entry name" value="GALACTOSE_LACTOSE METABOLISM REGULATORY PROTEIN GAL80"/>
    <property type="match status" value="1"/>
</dbReference>
<dbReference type="SUPFAM" id="SSF55347">
    <property type="entry name" value="Glyceraldehyde-3-phosphate dehydrogenase-like, C-terminal domain"/>
    <property type="match status" value="1"/>
</dbReference>
<gene>
    <name evidence="4" type="primary">20346967</name>
    <name evidence="3" type="ORF">GGTG_06509</name>
</gene>
<dbReference type="InterPro" id="IPR000683">
    <property type="entry name" value="Gfo/Idh/MocA-like_OxRdtase_N"/>
</dbReference>
<dbReference type="InterPro" id="IPR036291">
    <property type="entry name" value="NAD(P)-bd_dom_sf"/>
</dbReference>
<reference evidence="3" key="3">
    <citation type="submission" date="2010-09" db="EMBL/GenBank/DDBJ databases">
        <title>Annotation of Gaeumannomyces graminis var. tritici R3-111a-1.</title>
        <authorList>
            <consortium name="The Broad Institute Genome Sequencing Platform"/>
            <person name="Ma L.-J."/>
            <person name="Dead R."/>
            <person name="Young S.K."/>
            <person name="Zeng Q."/>
            <person name="Gargeya S."/>
            <person name="Fitzgerald M."/>
            <person name="Haas B."/>
            <person name="Abouelleil A."/>
            <person name="Alvarado L."/>
            <person name="Arachchi H.M."/>
            <person name="Berlin A."/>
            <person name="Brown A."/>
            <person name="Chapman S.B."/>
            <person name="Chen Z."/>
            <person name="Dunbar C."/>
            <person name="Freedman E."/>
            <person name="Gearin G."/>
            <person name="Gellesch M."/>
            <person name="Goldberg J."/>
            <person name="Griggs A."/>
            <person name="Gujja S."/>
            <person name="Heiman D."/>
            <person name="Howarth C."/>
            <person name="Larson L."/>
            <person name="Lui A."/>
            <person name="MacDonald P.J.P."/>
            <person name="Mehta T."/>
            <person name="Montmayeur A."/>
            <person name="Murphy C."/>
            <person name="Neiman D."/>
            <person name="Pearson M."/>
            <person name="Priest M."/>
            <person name="Roberts A."/>
            <person name="Saif S."/>
            <person name="Shea T."/>
            <person name="Shenoy N."/>
            <person name="Sisk P."/>
            <person name="Stolte C."/>
            <person name="Sykes S."/>
            <person name="Yandava C."/>
            <person name="Wortman J."/>
            <person name="Nusbaum C."/>
            <person name="Birren B."/>
        </authorList>
    </citation>
    <scope>NUCLEOTIDE SEQUENCE</scope>
    <source>
        <strain evidence="3">R3-111a-1</strain>
    </source>
</reference>
<reference evidence="5" key="1">
    <citation type="submission" date="2010-07" db="EMBL/GenBank/DDBJ databases">
        <title>The genome sequence of Gaeumannomyces graminis var. tritici strain R3-111a-1.</title>
        <authorList>
            <consortium name="The Broad Institute Genome Sequencing Platform"/>
            <person name="Ma L.-J."/>
            <person name="Dead R."/>
            <person name="Young S."/>
            <person name="Zeng Q."/>
            <person name="Koehrsen M."/>
            <person name="Alvarado L."/>
            <person name="Berlin A."/>
            <person name="Chapman S.B."/>
            <person name="Chen Z."/>
            <person name="Freedman E."/>
            <person name="Gellesch M."/>
            <person name="Goldberg J."/>
            <person name="Griggs A."/>
            <person name="Gujja S."/>
            <person name="Heilman E.R."/>
            <person name="Heiman D."/>
            <person name="Hepburn T."/>
            <person name="Howarth C."/>
            <person name="Jen D."/>
            <person name="Larson L."/>
            <person name="Mehta T."/>
            <person name="Neiman D."/>
            <person name="Pearson M."/>
            <person name="Roberts A."/>
            <person name="Saif S."/>
            <person name="Shea T."/>
            <person name="Shenoy N."/>
            <person name="Sisk P."/>
            <person name="Stolte C."/>
            <person name="Sykes S."/>
            <person name="Walk T."/>
            <person name="White J."/>
            <person name="Yandava C."/>
            <person name="Haas B."/>
            <person name="Nusbaum C."/>
            <person name="Birren B."/>
        </authorList>
    </citation>
    <scope>NUCLEOTIDE SEQUENCE [LARGE SCALE GENOMIC DNA]</scope>
    <source>
        <strain evidence="5">R3-111a-1</strain>
    </source>
</reference>
<dbReference type="Proteomes" id="UP000006039">
    <property type="component" value="Unassembled WGS sequence"/>
</dbReference>
<evidence type="ECO:0000313" key="4">
    <source>
        <dbReference type="EnsemblFungi" id="EJT76592"/>
    </source>
</evidence>
<dbReference type="EnsemblFungi" id="EJT76592">
    <property type="protein sequence ID" value="EJT76592"/>
    <property type="gene ID" value="GGTG_06509"/>
</dbReference>
<dbReference type="FunCoup" id="J3NZ09">
    <property type="interactions" value="311"/>
</dbReference>
<dbReference type="Pfam" id="PF01408">
    <property type="entry name" value="GFO_IDH_MocA"/>
    <property type="match status" value="1"/>
</dbReference>
<dbReference type="Pfam" id="PF22685">
    <property type="entry name" value="Gal80p_C-like"/>
    <property type="match status" value="1"/>
</dbReference>
<dbReference type="eggNOG" id="KOG2741">
    <property type="taxonomic scope" value="Eukaryota"/>
</dbReference>
<dbReference type="GO" id="GO:0000166">
    <property type="term" value="F:nucleotide binding"/>
    <property type="evidence" value="ECO:0007669"/>
    <property type="project" value="InterPro"/>
</dbReference>
<evidence type="ECO:0000259" key="1">
    <source>
        <dbReference type="Pfam" id="PF01408"/>
    </source>
</evidence>
<dbReference type="Gene3D" id="3.30.360.10">
    <property type="entry name" value="Dihydrodipicolinate Reductase, domain 2"/>
    <property type="match status" value="1"/>
</dbReference>
<dbReference type="PANTHER" id="PTHR43708">
    <property type="entry name" value="CONSERVED EXPRESSED OXIDOREDUCTASE (EUROFUNG)"/>
    <property type="match status" value="1"/>
</dbReference>
<evidence type="ECO:0000313" key="3">
    <source>
        <dbReference type="EMBL" id="EJT76592.1"/>
    </source>
</evidence>
<dbReference type="InterPro" id="IPR051317">
    <property type="entry name" value="Gfo/Idh/MocA_oxidoreduct"/>
</dbReference>
<dbReference type="OrthoDB" id="446809at2759"/>
<dbReference type="GeneID" id="20346967"/>
<dbReference type="HOGENOM" id="CLU_023194_25_2_1"/>
<dbReference type="SUPFAM" id="SSF51735">
    <property type="entry name" value="NAD(P)-binding Rossmann-fold domains"/>
    <property type="match status" value="1"/>
</dbReference>
<protein>
    <submittedName>
        <fullName evidence="3 4">Uncharacterized protein</fullName>
    </submittedName>
</protein>
<dbReference type="STRING" id="644352.J3NZ09"/>
<feature type="domain" description="Gal80p-like C-terminal" evidence="2">
    <location>
        <begin position="142"/>
        <end position="301"/>
    </location>
</feature>
<dbReference type="RefSeq" id="XP_009222592.1">
    <property type="nucleotide sequence ID" value="XM_009224328.1"/>
</dbReference>
<dbReference type="Gene3D" id="3.40.50.720">
    <property type="entry name" value="NAD(P)-binding Rossmann-like Domain"/>
    <property type="match status" value="1"/>
</dbReference>
<dbReference type="InterPro" id="IPR055080">
    <property type="entry name" value="Gal80p-like_C"/>
</dbReference>
<sequence length="391" mass="41154">MAPIRIALVGLSSSAKTGWAAGAHLPYLLSERGRARYEIVALLNSSEDAARAAVAAYDLPASTTRAYGSAAALAADAAVDLVVVCTRVDNHHAGALASLRAGKDVYIEWPVSQDVARSRELLAAAAEGGGRTMVGVQGRVAPPVLKVRELLRQGRIGKVLSSEVLANGGLNSRDSIPASLEYFTDKAIGGNIYTIGFGHLFDQVNSVLGHIQNPQGNLHLQRPEVKLIDASGQAAGTVTTNVPDLIVVTGQVAPGPDSGSSSGVDAAGAAVLHRFRLGAPFPGEAPLRWTVAGERGEIRLTAKAGTTLHAFSYDLTDPVGPQGVSIEVHDFETDSVERANWAWAAWQEELPLRARSVAELYERFADGRDVPTLADAVRSQEQLEGLLARGP</sequence>
<reference evidence="3" key="2">
    <citation type="submission" date="2010-07" db="EMBL/GenBank/DDBJ databases">
        <authorList>
            <consortium name="The Broad Institute Genome Sequencing Platform"/>
            <consortium name="Broad Institute Genome Sequencing Center for Infectious Disease"/>
            <person name="Ma L.-J."/>
            <person name="Dead R."/>
            <person name="Young S."/>
            <person name="Zeng Q."/>
            <person name="Koehrsen M."/>
            <person name="Alvarado L."/>
            <person name="Berlin A."/>
            <person name="Chapman S.B."/>
            <person name="Chen Z."/>
            <person name="Freedman E."/>
            <person name="Gellesch M."/>
            <person name="Goldberg J."/>
            <person name="Griggs A."/>
            <person name="Gujja S."/>
            <person name="Heilman E.R."/>
            <person name="Heiman D."/>
            <person name="Hepburn T."/>
            <person name="Howarth C."/>
            <person name="Jen D."/>
            <person name="Larson L."/>
            <person name="Mehta T."/>
            <person name="Neiman D."/>
            <person name="Pearson M."/>
            <person name="Roberts A."/>
            <person name="Saif S."/>
            <person name="Shea T."/>
            <person name="Shenoy N."/>
            <person name="Sisk P."/>
            <person name="Stolte C."/>
            <person name="Sykes S."/>
            <person name="Walk T."/>
            <person name="White J."/>
            <person name="Yandava C."/>
            <person name="Haas B."/>
            <person name="Nusbaum C."/>
            <person name="Birren B."/>
        </authorList>
    </citation>
    <scope>NUCLEOTIDE SEQUENCE</scope>
    <source>
        <strain evidence="3">R3-111a-1</strain>
    </source>
</reference>
<dbReference type="AlphaFoldDB" id="J3NZ09"/>
<reference evidence="4" key="5">
    <citation type="submission" date="2018-04" db="UniProtKB">
        <authorList>
            <consortium name="EnsemblFungi"/>
        </authorList>
    </citation>
    <scope>IDENTIFICATION</scope>
    <source>
        <strain evidence="4">R3-111a-1</strain>
    </source>
</reference>
<evidence type="ECO:0000259" key="2">
    <source>
        <dbReference type="Pfam" id="PF22685"/>
    </source>
</evidence>
<accession>J3NZ09</accession>
<proteinExistence type="predicted"/>
<dbReference type="VEuPathDB" id="FungiDB:GGTG_06509"/>
<feature type="domain" description="Gfo/Idh/MocA-like oxidoreductase N-terminal" evidence="1">
    <location>
        <begin position="17"/>
        <end position="135"/>
    </location>
</feature>
<dbReference type="EMBL" id="GL385397">
    <property type="protein sequence ID" value="EJT76592.1"/>
    <property type="molecule type" value="Genomic_DNA"/>
</dbReference>
<name>J3NZ09_GAET3</name>
<reference evidence="4" key="4">
    <citation type="journal article" date="2015" name="G3 (Bethesda)">
        <title>Genome sequences of three phytopathogenic species of the Magnaporthaceae family of fungi.</title>
        <authorList>
            <person name="Okagaki L.H."/>
            <person name="Nunes C.C."/>
            <person name="Sailsbery J."/>
            <person name="Clay B."/>
            <person name="Brown D."/>
            <person name="John T."/>
            <person name="Oh Y."/>
            <person name="Young N."/>
            <person name="Fitzgerald M."/>
            <person name="Haas B.J."/>
            <person name="Zeng Q."/>
            <person name="Young S."/>
            <person name="Adiconis X."/>
            <person name="Fan L."/>
            <person name="Levin J.Z."/>
            <person name="Mitchell T.K."/>
            <person name="Okubara P.A."/>
            <person name="Farman M.L."/>
            <person name="Kohn L.M."/>
            <person name="Birren B."/>
            <person name="Ma L.-J."/>
            <person name="Dean R.A."/>
        </authorList>
    </citation>
    <scope>NUCLEOTIDE SEQUENCE</scope>
    <source>
        <strain evidence="4">R3-111a-1</strain>
    </source>
</reference>